<dbReference type="Pfam" id="PF14464">
    <property type="entry name" value="Prok-JAB"/>
    <property type="match status" value="1"/>
</dbReference>
<keyword evidence="3" id="KW-0479">Metal-binding</keyword>
<evidence type="ECO:0000259" key="8">
    <source>
        <dbReference type="PROSITE" id="PS51935"/>
    </source>
</evidence>
<sequence>MIKKTLGAIRAHAESCYPRECCGLVIVVKGKERYVPCENAAVGDEHFLISCEAYANAEDLGQVIAVVHSHPNMPAQPSEADLVSCEASGLPWHIVRVDQIDGNPVAGEFNTIAPSGYCAPLVGRQFFHGILDCYTLIRDWYQIERGITLPDFKRSDEWWNDGQSDLYTQGFPLAGFEIRPHEQEPEQGDVILMQIRSKNSVPNHAAIYLGDGLILHHLHGRLSSRDVYGGYWQEITRAVLRYRGNDGSSENDTAVRQAGG</sequence>
<evidence type="ECO:0000256" key="1">
    <source>
        <dbReference type="ARBA" id="ARBA00007074"/>
    </source>
</evidence>
<dbReference type="InterPro" id="IPR000064">
    <property type="entry name" value="NLP_P60_dom"/>
</dbReference>
<proteinExistence type="inferred from homology"/>
<evidence type="ECO:0000313" key="9">
    <source>
        <dbReference type="EMBL" id="MBC3811326.1"/>
    </source>
</evidence>
<dbReference type="PANTHER" id="PTHR34858">
    <property type="entry name" value="CYSO-CYSTEINE PEPTIDASE"/>
    <property type="match status" value="1"/>
</dbReference>
<accession>A0ABR6XEK0</accession>
<dbReference type="Gene3D" id="3.40.140.10">
    <property type="entry name" value="Cytidine Deaminase, domain 2"/>
    <property type="match status" value="1"/>
</dbReference>
<evidence type="ECO:0000256" key="5">
    <source>
        <dbReference type="ARBA" id="ARBA00022807"/>
    </source>
</evidence>
<protein>
    <submittedName>
        <fullName evidence="9">C40 family peptidase</fullName>
    </submittedName>
</protein>
<dbReference type="SUPFAM" id="SSF102712">
    <property type="entry name" value="JAB1/MPN domain"/>
    <property type="match status" value="1"/>
</dbReference>
<evidence type="ECO:0000256" key="4">
    <source>
        <dbReference type="ARBA" id="ARBA00022801"/>
    </source>
</evidence>
<dbReference type="SMART" id="SM00232">
    <property type="entry name" value="JAB_MPN"/>
    <property type="match status" value="1"/>
</dbReference>
<dbReference type="PROSITE" id="PS51935">
    <property type="entry name" value="NLPC_P60"/>
    <property type="match status" value="1"/>
</dbReference>
<dbReference type="InterPro" id="IPR051929">
    <property type="entry name" value="VirAsm_ModProt"/>
</dbReference>
<dbReference type="SUPFAM" id="SSF54001">
    <property type="entry name" value="Cysteine proteinases"/>
    <property type="match status" value="1"/>
</dbReference>
<dbReference type="RefSeq" id="WP_190478533.1">
    <property type="nucleotide sequence ID" value="NZ_JACOFT010000002.1"/>
</dbReference>
<dbReference type="Gene3D" id="3.90.1720.10">
    <property type="entry name" value="endopeptidase domain like (from Nostoc punctiforme)"/>
    <property type="match status" value="1"/>
</dbReference>
<dbReference type="CDD" id="cd08073">
    <property type="entry name" value="MPN_NLPC_P60"/>
    <property type="match status" value="1"/>
</dbReference>
<comment type="caution">
    <text evidence="9">The sequence shown here is derived from an EMBL/GenBank/DDBJ whole genome shotgun (WGS) entry which is preliminary data.</text>
</comment>
<dbReference type="Proteomes" id="UP000637632">
    <property type="component" value="Unassembled WGS sequence"/>
</dbReference>
<keyword evidence="2" id="KW-0645">Protease</keyword>
<evidence type="ECO:0000313" key="10">
    <source>
        <dbReference type="Proteomes" id="UP000637632"/>
    </source>
</evidence>
<evidence type="ECO:0000256" key="3">
    <source>
        <dbReference type="ARBA" id="ARBA00022723"/>
    </source>
</evidence>
<dbReference type="InterPro" id="IPR038765">
    <property type="entry name" value="Papain-like_cys_pep_sf"/>
</dbReference>
<comment type="similarity">
    <text evidence="1">Belongs to the peptidase C40 family.</text>
</comment>
<evidence type="ECO:0000256" key="6">
    <source>
        <dbReference type="ARBA" id="ARBA00022833"/>
    </source>
</evidence>
<keyword evidence="4" id="KW-0378">Hydrolase</keyword>
<dbReference type="PANTHER" id="PTHR34858:SF1">
    <property type="entry name" value="CYSO-CYSTEINE PEPTIDASE"/>
    <property type="match status" value="1"/>
</dbReference>
<dbReference type="EMBL" id="JACOFT010000002">
    <property type="protein sequence ID" value="MBC3811326.1"/>
    <property type="molecule type" value="Genomic_DNA"/>
</dbReference>
<keyword evidence="5" id="KW-0788">Thiol protease</keyword>
<evidence type="ECO:0000256" key="2">
    <source>
        <dbReference type="ARBA" id="ARBA00022670"/>
    </source>
</evidence>
<keyword evidence="7" id="KW-0482">Metalloprotease</keyword>
<feature type="domain" description="NlpC/P60" evidence="8">
    <location>
        <begin position="103"/>
        <end position="243"/>
    </location>
</feature>
<reference evidence="9 10" key="1">
    <citation type="submission" date="2020-08" db="EMBL/GenBank/DDBJ databases">
        <title>Novel species isolated from subtropical streams in China.</title>
        <authorList>
            <person name="Lu H."/>
        </authorList>
    </citation>
    <scope>NUCLEOTIDE SEQUENCE [LARGE SCALE GENOMIC DNA]</scope>
    <source>
        <strain evidence="9 10">CCTCC AB 2015119</strain>
    </source>
</reference>
<organism evidence="9 10">
    <name type="scientific">Undibacterium aquatile</name>
    <dbReference type="NCBI Taxonomy" id="1537398"/>
    <lineage>
        <taxon>Bacteria</taxon>
        <taxon>Pseudomonadati</taxon>
        <taxon>Pseudomonadota</taxon>
        <taxon>Betaproteobacteria</taxon>
        <taxon>Burkholderiales</taxon>
        <taxon>Oxalobacteraceae</taxon>
        <taxon>Undibacterium</taxon>
    </lineage>
</organism>
<name>A0ABR6XEK0_9BURK</name>
<evidence type="ECO:0000256" key="7">
    <source>
        <dbReference type="ARBA" id="ARBA00023049"/>
    </source>
</evidence>
<gene>
    <name evidence="9" type="ORF">H8K26_07710</name>
</gene>
<keyword evidence="6" id="KW-0862">Zinc</keyword>
<dbReference type="InterPro" id="IPR028090">
    <property type="entry name" value="JAB_dom_prok"/>
</dbReference>
<dbReference type="Pfam" id="PF00877">
    <property type="entry name" value="NLPC_P60"/>
    <property type="match status" value="1"/>
</dbReference>
<keyword evidence="10" id="KW-1185">Reference proteome</keyword>
<dbReference type="InterPro" id="IPR000555">
    <property type="entry name" value="JAMM/MPN+_dom"/>
</dbReference>